<evidence type="ECO:0000313" key="1">
    <source>
        <dbReference type="EMBL" id="EAT12748.1"/>
    </source>
</evidence>
<evidence type="ECO:0000313" key="2">
    <source>
        <dbReference type="Proteomes" id="UP000004263"/>
    </source>
</evidence>
<dbReference type="EMBL" id="AAQH01000005">
    <property type="protein sequence ID" value="EAT12748.1"/>
    <property type="molecule type" value="Genomic_DNA"/>
</dbReference>
<proteinExistence type="predicted"/>
<keyword evidence="2" id="KW-1185">Reference proteome</keyword>
<name>Q1N343_9GAMM</name>
<protein>
    <submittedName>
        <fullName evidence="1">Uncharacterized protein</fullName>
    </submittedName>
</protein>
<gene>
    <name evidence="1" type="ORF">RED65_13727</name>
</gene>
<reference evidence="1 2" key="1">
    <citation type="submission" date="2006-03" db="EMBL/GenBank/DDBJ databases">
        <authorList>
            <person name="Pinhassi J."/>
            <person name="Pedros-Alio C."/>
            <person name="Ferriera S."/>
            <person name="Johnson J."/>
            <person name="Kravitz S."/>
            <person name="Halpern A."/>
            <person name="Remington K."/>
            <person name="Beeson K."/>
            <person name="Tran B."/>
            <person name="Rogers Y.-H."/>
            <person name="Friedman R."/>
            <person name="Venter J.C."/>
        </authorList>
    </citation>
    <scope>NUCLEOTIDE SEQUENCE [LARGE SCALE GENOMIC DNA]</scope>
    <source>
        <strain evidence="1 2">RED65</strain>
    </source>
</reference>
<dbReference type="AlphaFoldDB" id="Q1N343"/>
<dbReference type="Proteomes" id="UP000004263">
    <property type="component" value="Unassembled WGS sequence"/>
</dbReference>
<comment type="caution">
    <text evidence="1">The sequence shown here is derived from an EMBL/GenBank/DDBJ whole genome shotgun (WGS) entry which is preliminary data.</text>
</comment>
<dbReference type="RefSeq" id="WP_007018537.1">
    <property type="nucleotide sequence ID" value="NZ_CH724117.1"/>
</dbReference>
<dbReference type="OrthoDB" id="6121372at2"/>
<sequence length="91" mass="10177">MIKNQATADTSIIEQPVPAADTRISTILPASTAMPIHCDLCDEEHNYSMAFLRGLPSLKCKQCGDERRFSSLELKVLEEALKQMGYYIRTA</sequence>
<organism evidence="1 2">
    <name type="scientific">Bermanella marisrubri</name>
    <dbReference type="NCBI Taxonomy" id="207949"/>
    <lineage>
        <taxon>Bacteria</taxon>
        <taxon>Pseudomonadati</taxon>
        <taxon>Pseudomonadota</taxon>
        <taxon>Gammaproteobacteria</taxon>
        <taxon>Oceanospirillales</taxon>
        <taxon>Oceanospirillaceae</taxon>
        <taxon>Bermanella</taxon>
    </lineage>
</organism>
<dbReference type="HOGENOM" id="CLU_2421039_0_0_6"/>
<accession>Q1N343</accession>